<evidence type="ECO:0000313" key="3">
    <source>
        <dbReference type="EMBL" id="CAJ1510824.1"/>
    </source>
</evidence>
<dbReference type="InterPro" id="IPR001307">
    <property type="entry name" value="Thiosulphate_STrfase_CS"/>
</dbReference>
<dbReference type="SMART" id="SM00450">
    <property type="entry name" value="RHOD"/>
    <property type="match status" value="1"/>
</dbReference>
<dbReference type="Proteomes" id="UP001190465">
    <property type="component" value="Chromosome"/>
</dbReference>
<dbReference type="SUPFAM" id="SSF52821">
    <property type="entry name" value="Rhodanese/Cell cycle control phosphatase"/>
    <property type="match status" value="2"/>
</dbReference>
<dbReference type="CDD" id="cd00158">
    <property type="entry name" value="RHOD"/>
    <property type="match status" value="1"/>
</dbReference>
<sequence length="452" mass="48418">MDGEVQVAIIETSGLGDRSYLVSADGIGAVVDPQRDIDRVLNLADALGVRITHVLETHLHNDYVTGGLELARNTGAEYVVPAGDEVGYQRRAVIDGDVIDAGPIKLHVLHTPGHTHHHVSYVVRDAADSVAGVFTGGSMLHGTTGRTDLLGAEHTEELTHAQFHSVRRLVAELPDDTPIYPTHGFGSFCSATPASGDSSTIADERRTNPALTQDEQTYVDELIAGLGAYPAYYAHMGVINAQGPAPVDLSLPQPVDPAELRRRIDAGEWVVDLRTRTAFAAGHLGGSLGFELSDSFVTYLGWLHSWGSPLTLIGEDMYQIADARRELVRIGVDDLAGAAVGDIHTLAGSAVLRSYRVADFADLAEVDDERQSTVLDVRQSGEYDDGHIPGAINIPLHELSKRIGEVPGGEVWVHCGSGYRASIAASMIDHPGRTVVLVDDSFEQAENLGLVR</sequence>
<dbReference type="PROSITE" id="PS00380">
    <property type="entry name" value="RHODANESE_1"/>
    <property type="match status" value="1"/>
</dbReference>
<organism evidence="3 4">
    <name type="scientific">[Mycobacterium] burgundiense</name>
    <dbReference type="NCBI Taxonomy" id="3064286"/>
    <lineage>
        <taxon>Bacteria</taxon>
        <taxon>Bacillati</taxon>
        <taxon>Actinomycetota</taxon>
        <taxon>Actinomycetes</taxon>
        <taxon>Mycobacteriales</taxon>
        <taxon>Mycobacteriaceae</taxon>
        <taxon>Mycolicibacterium</taxon>
    </lineage>
</organism>
<proteinExistence type="predicted"/>
<dbReference type="InterPro" id="IPR036866">
    <property type="entry name" value="RibonucZ/Hydroxyglut_hydro"/>
</dbReference>
<dbReference type="InterPro" id="IPR001279">
    <property type="entry name" value="Metallo-B-lactamas"/>
</dbReference>
<accession>A0ABM9M6L9</accession>
<evidence type="ECO:0000313" key="4">
    <source>
        <dbReference type="Proteomes" id="UP001190465"/>
    </source>
</evidence>
<dbReference type="Gene3D" id="3.60.15.10">
    <property type="entry name" value="Ribonuclease Z/Hydroxyacylglutathione hydrolase-like"/>
    <property type="match status" value="1"/>
</dbReference>
<gene>
    <name evidence="3" type="ORF">MU0053_004804</name>
</gene>
<dbReference type="PANTHER" id="PTHR43084:SF1">
    <property type="entry name" value="PERSULFIDE DIOXYGENASE ETHE1, MITOCHONDRIAL"/>
    <property type="match status" value="1"/>
</dbReference>
<protein>
    <submittedName>
        <fullName evidence="3">MBL fold metallo-hydrolase</fullName>
    </submittedName>
</protein>
<keyword evidence="4" id="KW-1185">Reference proteome</keyword>
<dbReference type="SUPFAM" id="SSF56281">
    <property type="entry name" value="Metallo-hydrolase/oxidoreductase"/>
    <property type="match status" value="1"/>
</dbReference>
<keyword evidence="1" id="KW-0479">Metal-binding</keyword>
<dbReference type="Pfam" id="PF00581">
    <property type="entry name" value="Rhodanese"/>
    <property type="match status" value="1"/>
</dbReference>
<dbReference type="SMART" id="SM00849">
    <property type="entry name" value="Lactamase_B"/>
    <property type="match status" value="1"/>
</dbReference>
<dbReference type="InterPro" id="IPR001763">
    <property type="entry name" value="Rhodanese-like_dom"/>
</dbReference>
<dbReference type="RefSeq" id="WP_308480071.1">
    <property type="nucleotide sequence ID" value="NZ_OY726397.1"/>
</dbReference>
<dbReference type="EMBL" id="OY726397">
    <property type="protein sequence ID" value="CAJ1510824.1"/>
    <property type="molecule type" value="Genomic_DNA"/>
</dbReference>
<dbReference type="InterPro" id="IPR036873">
    <property type="entry name" value="Rhodanese-like_dom_sf"/>
</dbReference>
<dbReference type="PROSITE" id="PS50206">
    <property type="entry name" value="RHODANESE_3"/>
    <property type="match status" value="1"/>
</dbReference>
<dbReference type="InterPro" id="IPR051682">
    <property type="entry name" value="Mito_Persulfide_Diox"/>
</dbReference>
<evidence type="ECO:0000259" key="2">
    <source>
        <dbReference type="PROSITE" id="PS50206"/>
    </source>
</evidence>
<dbReference type="Gene3D" id="3.40.250.10">
    <property type="entry name" value="Rhodanese-like domain"/>
    <property type="match status" value="2"/>
</dbReference>
<dbReference type="PANTHER" id="PTHR43084">
    <property type="entry name" value="PERSULFIDE DIOXYGENASE ETHE1"/>
    <property type="match status" value="1"/>
</dbReference>
<dbReference type="CDD" id="cd07724">
    <property type="entry name" value="POD-like_MBL-fold"/>
    <property type="match status" value="1"/>
</dbReference>
<dbReference type="Pfam" id="PF00753">
    <property type="entry name" value="Lactamase_B"/>
    <property type="match status" value="1"/>
</dbReference>
<reference evidence="3 4" key="1">
    <citation type="submission" date="2023-08" db="EMBL/GenBank/DDBJ databases">
        <authorList>
            <person name="Folkvardsen B D."/>
            <person name="Norman A."/>
        </authorList>
    </citation>
    <scope>NUCLEOTIDE SEQUENCE [LARGE SCALE GENOMIC DNA]</scope>
    <source>
        <strain evidence="3 4">Mu0053</strain>
    </source>
</reference>
<evidence type="ECO:0000256" key="1">
    <source>
        <dbReference type="ARBA" id="ARBA00022723"/>
    </source>
</evidence>
<feature type="domain" description="Rhodanese" evidence="2">
    <location>
        <begin position="368"/>
        <end position="452"/>
    </location>
</feature>
<name>A0ABM9M6L9_9MYCO</name>
<dbReference type="InterPro" id="IPR044528">
    <property type="entry name" value="POD-like_MBL-fold"/>
</dbReference>